<dbReference type="PANTHER" id="PTHR43418:SF4">
    <property type="entry name" value="MULTIFUNCTIONAL TRYPTOPHAN BIOSYNTHESIS PROTEIN"/>
    <property type="match status" value="1"/>
</dbReference>
<dbReference type="GO" id="GO:0005829">
    <property type="term" value="C:cytosol"/>
    <property type="evidence" value="ECO:0007669"/>
    <property type="project" value="TreeGrafter"/>
</dbReference>
<sequence length="190" mass="21345">MKILVIDNYDSFTYNLVHIIRHLGYGNVMKIYRNDQIRIEEVKGYDKILFSPGPGIPDEAGIMKDVISEYGASKSMFGVCLGHQAIGEVFGGELFNMTEVRHGVTTTISVSDVNEVLFRKMPQKFTACLYHSWAVVSDSIPEELVVTARDEIGTVMGLAHRTYDIRGVQFHPESILTEGGIQMVENWLND</sequence>
<protein>
    <submittedName>
        <fullName evidence="3">Aminodeoxychorismate/anthranilate synthase component II</fullName>
    </submittedName>
</protein>
<organism evidence="3 4">
    <name type="scientific">Fulvivirga sedimenti</name>
    <dbReference type="NCBI Taxonomy" id="2879465"/>
    <lineage>
        <taxon>Bacteria</taxon>
        <taxon>Pseudomonadati</taxon>
        <taxon>Bacteroidota</taxon>
        <taxon>Cytophagia</taxon>
        <taxon>Cytophagales</taxon>
        <taxon>Fulvivirgaceae</taxon>
        <taxon>Fulvivirga</taxon>
    </lineage>
</organism>
<dbReference type="PRINTS" id="PR00097">
    <property type="entry name" value="ANTSNTHASEII"/>
</dbReference>
<evidence type="ECO:0000313" key="4">
    <source>
        <dbReference type="Proteomes" id="UP001139409"/>
    </source>
</evidence>
<dbReference type="InterPro" id="IPR017926">
    <property type="entry name" value="GATASE"/>
</dbReference>
<dbReference type="Proteomes" id="UP001139409">
    <property type="component" value="Unassembled WGS sequence"/>
</dbReference>
<dbReference type="RefSeq" id="WP_225696697.1">
    <property type="nucleotide sequence ID" value="NZ_JAIXNE010000001.1"/>
</dbReference>
<dbReference type="PROSITE" id="PS51273">
    <property type="entry name" value="GATASE_TYPE_1"/>
    <property type="match status" value="1"/>
</dbReference>
<name>A0A9X1HP37_9BACT</name>
<gene>
    <name evidence="3" type="ORF">LDX50_01825</name>
</gene>
<evidence type="ECO:0000313" key="3">
    <source>
        <dbReference type="EMBL" id="MCA6073582.1"/>
    </source>
</evidence>
<evidence type="ECO:0000256" key="1">
    <source>
        <dbReference type="ARBA" id="ARBA00022962"/>
    </source>
</evidence>
<dbReference type="EMBL" id="JAIXNE010000001">
    <property type="protein sequence ID" value="MCA6073582.1"/>
    <property type="molecule type" value="Genomic_DNA"/>
</dbReference>
<dbReference type="PRINTS" id="PR00099">
    <property type="entry name" value="CPSGATASE"/>
</dbReference>
<dbReference type="SUPFAM" id="SSF52317">
    <property type="entry name" value="Class I glutamine amidotransferase-like"/>
    <property type="match status" value="1"/>
</dbReference>
<dbReference type="FunFam" id="3.40.50.880:FF:000003">
    <property type="entry name" value="Anthranilate synthase component II"/>
    <property type="match status" value="1"/>
</dbReference>
<keyword evidence="1" id="KW-0315">Glutamine amidotransferase</keyword>
<evidence type="ECO:0000259" key="2">
    <source>
        <dbReference type="Pfam" id="PF00117"/>
    </source>
</evidence>
<keyword evidence="4" id="KW-1185">Reference proteome</keyword>
<comment type="caution">
    <text evidence="3">The sequence shown here is derived from an EMBL/GenBank/DDBJ whole genome shotgun (WGS) entry which is preliminary data.</text>
</comment>
<dbReference type="Gene3D" id="3.40.50.880">
    <property type="match status" value="1"/>
</dbReference>
<proteinExistence type="predicted"/>
<feature type="domain" description="Glutamine amidotransferase" evidence="2">
    <location>
        <begin position="4"/>
        <end position="188"/>
    </location>
</feature>
<dbReference type="CDD" id="cd01743">
    <property type="entry name" value="GATase1_Anthranilate_Synthase"/>
    <property type="match status" value="1"/>
</dbReference>
<dbReference type="InterPro" id="IPR029062">
    <property type="entry name" value="Class_I_gatase-like"/>
</dbReference>
<reference evidence="3" key="1">
    <citation type="submission" date="2021-09" db="EMBL/GenBank/DDBJ databases">
        <title>Fulvivirga sp. isolated from coastal sediment.</title>
        <authorList>
            <person name="Yu H."/>
        </authorList>
    </citation>
    <scope>NUCLEOTIDE SEQUENCE</scope>
    <source>
        <strain evidence="3">1062</strain>
    </source>
</reference>
<dbReference type="AlphaFoldDB" id="A0A9X1HP37"/>
<accession>A0A9X1HP37</accession>
<dbReference type="GO" id="GO:0000162">
    <property type="term" value="P:L-tryptophan biosynthetic process"/>
    <property type="evidence" value="ECO:0007669"/>
    <property type="project" value="TreeGrafter"/>
</dbReference>
<dbReference type="GO" id="GO:0004049">
    <property type="term" value="F:anthranilate synthase activity"/>
    <property type="evidence" value="ECO:0007669"/>
    <property type="project" value="TreeGrafter"/>
</dbReference>
<dbReference type="NCBIfam" id="TIGR00566">
    <property type="entry name" value="trpG_papA"/>
    <property type="match status" value="1"/>
</dbReference>
<dbReference type="InterPro" id="IPR050472">
    <property type="entry name" value="Anth_synth/Amidotransfase"/>
</dbReference>
<dbReference type="PANTHER" id="PTHR43418">
    <property type="entry name" value="MULTIFUNCTIONAL TRYPTOPHAN BIOSYNTHESIS PROTEIN-RELATED"/>
    <property type="match status" value="1"/>
</dbReference>
<dbReference type="Pfam" id="PF00117">
    <property type="entry name" value="GATase"/>
    <property type="match status" value="1"/>
</dbReference>
<dbReference type="InterPro" id="IPR006221">
    <property type="entry name" value="TrpG/PapA_dom"/>
</dbReference>
<dbReference type="PRINTS" id="PR00096">
    <property type="entry name" value="GATASE"/>
</dbReference>